<feature type="region of interest" description="Disordered" evidence="1">
    <location>
        <begin position="216"/>
        <end position="248"/>
    </location>
</feature>
<sequence length="248" mass="25752">MGMSPWSTAPRGSGWGRAFGHDASRSGWGGGRASGHGASRSGRWVRASRHDTSRSWGGVGHPGRVPRGPGVEEGPRGMSPRGLRVGDKRHRGIALRGPRGGREPRGPGVGRWMVLRHRALMFKRVRVGPKRTTPRGLECGASGHDASRSGGKGGALGKGASRSKVRASWYGASKSSGVGRRPRGIEPQGLMSGGVVIEAQRLEVLGVGRRLRAMVPRGPGGGRALGNGTSRYEGVTGLQGTAPQGSGS</sequence>
<dbReference type="EnsemblPlants" id="Solyc01g068010.1.1">
    <property type="protein sequence ID" value="Solyc01g068010.1.1"/>
    <property type="gene ID" value="Solyc01g068010.1"/>
</dbReference>
<feature type="compositionally biased region" description="Polar residues" evidence="1">
    <location>
        <begin position="238"/>
        <end position="248"/>
    </location>
</feature>
<evidence type="ECO:0000256" key="1">
    <source>
        <dbReference type="SAM" id="MobiDB-lite"/>
    </source>
</evidence>
<dbReference type="InParanoid" id="K4AX49"/>
<reference evidence="2" key="2">
    <citation type="submission" date="2015-06" db="UniProtKB">
        <authorList>
            <consortium name="EnsemblPlants"/>
        </authorList>
    </citation>
    <scope>IDENTIFICATION</scope>
    <source>
        <strain evidence="2">cv. Heinz 1706</strain>
    </source>
</reference>
<evidence type="ECO:0000313" key="2">
    <source>
        <dbReference type="EnsemblPlants" id="Solyc01g068010.1.1"/>
    </source>
</evidence>
<dbReference type="Gramene" id="Solyc01g068010.1.1">
    <property type="protein sequence ID" value="Solyc01g068010.1.1"/>
    <property type="gene ID" value="Solyc01g068010.1"/>
</dbReference>
<organism evidence="2">
    <name type="scientific">Solanum lycopersicum</name>
    <name type="common">Tomato</name>
    <name type="synonym">Lycopersicon esculentum</name>
    <dbReference type="NCBI Taxonomy" id="4081"/>
    <lineage>
        <taxon>Eukaryota</taxon>
        <taxon>Viridiplantae</taxon>
        <taxon>Streptophyta</taxon>
        <taxon>Embryophyta</taxon>
        <taxon>Tracheophyta</taxon>
        <taxon>Spermatophyta</taxon>
        <taxon>Magnoliopsida</taxon>
        <taxon>eudicotyledons</taxon>
        <taxon>Gunneridae</taxon>
        <taxon>Pentapetalae</taxon>
        <taxon>asterids</taxon>
        <taxon>lamiids</taxon>
        <taxon>Solanales</taxon>
        <taxon>Solanaceae</taxon>
        <taxon>Solanoideae</taxon>
        <taxon>Solaneae</taxon>
        <taxon>Solanum</taxon>
        <taxon>Solanum subgen. Lycopersicon</taxon>
    </lineage>
</organism>
<dbReference type="HOGENOM" id="CLU_1121686_0_0_1"/>
<name>K4AX49_SOLLC</name>
<dbReference type="AlphaFoldDB" id="K4AX49"/>
<protein>
    <submittedName>
        <fullName evidence="2">Uncharacterized protein</fullName>
    </submittedName>
</protein>
<dbReference type="Proteomes" id="UP000004994">
    <property type="component" value="Chromosome 1"/>
</dbReference>
<proteinExistence type="predicted"/>
<keyword evidence="3" id="KW-1185">Reference proteome</keyword>
<reference evidence="2" key="1">
    <citation type="journal article" date="2012" name="Nature">
        <title>The tomato genome sequence provides insights into fleshy fruit evolution.</title>
        <authorList>
            <consortium name="Tomato Genome Consortium"/>
        </authorList>
    </citation>
    <scope>NUCLEOTIDE SEQUENCE [LARGE SCALE GENOMIC DNA]</scope>
    <source>
        <strain evidence="2">cv. Heinz 1706</strain>
    </source>
</reference>
<feature type="region of interest" description="Disordered" evidence="1">
    <location>
        <begin position="131"/>
        <end position="161"/>
    </location>
</feature>
<dbReference type="PaxDb" id="4081-Solyc01g068010.1.1"/>
<evidence type="ECO:0000313" key="3">
    <source>
        <dbReference type="Proteomes" id="UP000004994"/>
    </source>
</evidence>
<feature type="region of interest" description="Disordered" evidence="1">
    <location>
        <begin position="1"/>
        <end position="85"/>
    </location>
</feature>
<accession>K4AX49</accession>